<protein>
    <submittedName>
        <fullName evidence="1">Uncharacterized protein</fullName>
    </submittedName>
</protein>
<evidence type="ECO:0000313" key="2">
    <source>
        <dbReference type="Proteomes" id="UP000236724"/>
    </source>
</evidence>
<accession>A0A1H6F8L2</accession>
<dbReference type="EMBL" id="FMSV02000217">
    <property type="protein sequence ID" value="SEH05374.1"/>
    <property type="molecule type" value="Genomic_DNA"/>
</dbReference>
<dbReference type="RefSeq" id="WP_103919316.1">
    <property type="nucleotide sequence ID" value="NZ_FMSV02000217.1"/>
</dbReference>
<reference evidence="1 2" key="1">
    <citation type="submission" date="2016-10" db="EMBL/GenBank/DDBJ databases">
        <authorList>
            <person name="de Groot N.N."/>
        </authorList>
    </citation>
    <scope>NUCLEOTIDE SEQUENCE [LARGE SCALE GENOMIC DNA]</scope>
    <source>
        <strain evidence="1">MBHS1</strain>
    </source>
</reference>
<keyword evidence="2" id="KW-1185">Reference proteome</keyword>
<dbReference type="OrthoDB" id="1401148at2"/>
<dbReference type="AlphaFoldDB" id="A0A1H6F8L2"/>
<evidence type="ECO:0000313" key="1">
    <source>
        <dbReference type="EMBL" id="SEH05374.1"/>
    </source>
</evidence>
<organism evidence="1 2">
    <name type="scientific">Candidatus Venteria ishoeyi</name>
    <dbReference type="NCBI Taxonomy" id="1899563"/>
    <lineage>
        <taxon>Bacteria</taxon>
        <taxon>Pseudomonadati</taxon>
        <taxon>Pseudomonadota</taxon>
        <taxon>Gammaproteobacteria</taxon>
        <taxon>Thiotrichales</taxon>
        <taxon>Thiotrichaceae</taxon>
        <taxon>Venteria</taxon>
    </lineage>
</organism>
<gene>
    <name evidence="1" type="ORF">MBHS_01227</name>
</gene>
<sequence>MQVKIEILDTLNNDLIATEQFSATDSIVLNYNGGDDKLQHIVGSELLFSLLDETATDGRFLDLYTANEKQYKVILTNYVTSAIIWQGYLLPETYTEPYENGAFFVNFSAVCGLGLLKGKYFEDDFYNHEQDVITILTNIFAETDLGLNFYFTPGIENTTEKDFSKIYIDMKHYYDAEKQKYDSMYDVLDELMQSLVSVCFHQNNVWNVVGLNHRYLENYTVKEYTAAGALVGEKTVKRNIVVANALAAPVVSVDPPVKEVIASHEIEHFELPKTLIDEDDYGIVSLINTQKNMLAQSWQQHNNLKPYVLIETNEMYYNTNAAANTSINTSKYFDLRNKLYVRKGTKLKFELELQVNKMDSEEDLQTEIDKNLVAYELMLNGNTIVSNYIVGSSNGPFTATSDDTVAVVFNFIAAENGYLDIRFYEPVWEDDGVLGQIYILKKLELSSVEEQVDEDLVVNTVAENYSTELEYDVPISDDFTGLTKSFSLDKKRVVSTSYDTENITTDYSFTYNGKYYVVLQLYWLQIIDQNRTEVYNGANNIPVFDVVYNFNNGEQMVFETDSLIAANSALTVRVKPYLVPSGNYDKYETWSDSLYKLESNTFVQSVANVLERLYKVSALRVDATFQKGIDFNTLVNFNYLSGKIIPLAIAPGI</sequence>
<name>A0A1H6F8L2_9GAMM</name>
<proteinExistence type="predicted"/>
<dbReference type="Proteomes" id="UP000236724">
    <property type="component" value="Unassembled WGS sequence"/>
</dbReference>